<dbReference type="OrthoDB" id="5919166at2759"/>
<dbReference type="GO" id="GO:0005654">
    <property type="term" value="C:nucleoplasm"/>
    <property type="evidence" value="ECO:0007669"/>
    <property type="project" value="TreeGrafter"/>
</dbReference>
<dbReference type="KEGG" id="ncc:104945147"/>
<accession>A0A6I9N4U0</accession>
<dbReference type="AlphaFoldDB" id="A0A6I9N4U0"/>
<reference evidence="7" key="1">
    <citation type="submission" date="2025-08" db="UniProtKB">
        <authorList>
            <consortium name="RefSeq"/>
        </authorList>
    </citation>
    <scope>IDENTIFICATION</scope>
    <source>
        <tissue evidence="7">Muscle</tissue>
    </source>
</reference>
<evidence type="ECO:0000256" key="3">
    <source>
        <dbReference type="ARBA" id="ARBA00023158"/>
    </source>
</evidence>
<dbReference type="InterPro" id="IPR052068">
    <property type="entry name" value="GW182_domain"/>
</dbReference>
<name>A0A6I9N4U0_9TELE</name>
<protein>
    <submittedName>
        <fullName evidence="7">Trinucleotide repeat-containing gene 6B protein-like</fullName>
    </submittedName>
</protein>
<keyword evidence="3" id="KW-0943">RNA-mediated gene silencing</keyword>
<dbReference type="PANTHER" id="PTHR13020:SF32">
    <property type="entry name" value="TRINUCLEOTIDE REPEAT-CONTAINING GENE 6B PROTEIN"/>
    <property type="match status" value="1"/>
</dbReference>
<dbReference type="InterPro" id="IPR019486">
    <property type="entry name" value="Argonaute_hook_dom"/>
</dbReference>
<dbReference type="PANTHER" id="PTHR13020">
    <property type="entry name" value="TRINUCLEOTIDE REPEAT-CONTAINING GENE 6"/>
    <property type="match status" value="1"/>
</dbReference>
<feature type="compositionally biased region" description="Low complexity" evidence="4">
    <location>
        <begin position="109"/>
        <end position="127"/>
    </location>
</feature>
<dbReference type="GO" id="GO:0000932">
    <property type="term" value="C:P-body"/>
    <property type="evidence" value="ECO:0007669"/>
    <property type="project" value="TreeGrafter"/>
</dbReference>
<evidence type="ECO:0000256" key="2">
    <source>
        <dbReference type="ARBA" id="ARBA00022884"/>
    </source>
</evidence>
<keyword evidence="1" id="KW-0810">Translation regulation</keyword>
<feature type="compositionally biased region" description="Polar residues" evidence="4">
    <location>
        <begin position="82"/>
        <end position="98"/>
    </location>
</feature>
<dbReference type="Proteomes" id="UP000504611">
    <property type="component" value="Unplaced"/>
</dbReference>
<feature type="domain" description="Argonaute hook" evidence="5">
    <location>
        <begin position="65"/>
        <end position="194"/>
    </location>
</feature>
<evidence type="ECO:0000256" key="4">
    <source>
        <dbReference type="SAM" id="MobiDB-lite"/>
    </source>
</evidence>
<organism evidence="6 7">
    <name type="scientific">Notothenia coriiceps</name>
    <name type="common">black rockcod</name>
    <dbReference type="NCBI Taxonomy" id="8208"/>
    <lineage>
        <taxon>Eukaryota</taxon>
        <taxon>Metazoa</taxon>
        <taxon>Chordata</taxon>
        <taxon>Craniata</taxon>
        <taxon>Vertebrata</taxon>
        <taxon>Euteleostomi</taxon>
        <taxon>Actinopterygii</taxon>
        <taxon>Neopterygii</taxon>
        <taxon>Teleostei</taxon>
        <taxon>Neoteleostei</taxon>
        <taxon>Acanthomorphata</taxon>
        <taxon>Eupercaria</taxon>
        <taxon>Perciformes</taxon>
        <taxon>Notothenioidei</taxon>
        <taxon>Nototheniidae</taxon>
        <taxon>Notothenia</taxon>
    </lineage>
</organism>
<feature type="compositionally biased region" description="Basic and acidic residues" evidence="4">
    <location>
        <begin position="213"/>
        <end position="234"/>
    </location>
</feature>
<feature type="region of interest" description="Disordered" evidence="4">
    <location>
        <begin position="1"/>
        <end position="249"/>
    </location>
</feature>
<dbReference type="GO" id="GO:0003723">
    <property type="term" value="F:RNA binding"/>
    <property type="evidence" value="ECO:0007669"/>
    <property type="project" value="UniProtKB-KW"/>
</dbReference>
<dbReference type="GeneID" id="104945147"/>
<dbReference type="Pfam" id="PF10427">
    <property type="entry name" value="Ago_hook"/>
    <property type="match status" value="1"/>
</dbReference>
<proteinExistence type="predicted"/>
<evidence type="ECO:0000313" key="7">
    <source>
        <dbReference type="RefSeq" id="XP_010769075.1"/>
    </source>
</evidence>
<feature type="compositionally biased region" description="Low complexity" evidence="4">
    <location>
        <begin position="158"/>
        <end position="172"/>
    </location>
</feature>
<gene>
    <name evidence="7" type="primary">LOC104945147</name>
</gene>
<evidence type="ECO:0000313" key="6">
    <source>
        <dbReference type="Proteomes" id="UP000504611"/>
    </source>
</evidence>
<dbReference type="RefSeq" id="XP_010769075.1">
    <property type="nucleotide sequence ID" value="XM_010770773.1"/>
</dbReference>
<sequence length="311" mass="32789">MEIDDGTSAWGDPTRYKSKNVNLWDKKNATPGQQAPPPSIQQQQQQQQQPPPPRRQQGMQHSRDVNPGNTAAGPGMWGGGSQSADNGANTWGQSSDASSGWGEPEEPSKSSGWGNPSPNPGKPGNKSMEGWGGKGESSVAASRHPSWDEEDDGGGGVWNSSGSQGNNSSYNSGGWGQSHGGKRGNMKSGGGDSWMNPVSRQFSNMGLMGDDPSLDKKMEGDKRGMTDYNGEMRRGGRGGGGYRMPSSKDMGPVDMGPYGEKMGGHGGYVGSGGGMPPPRGMHQPGMHPMNPSQGLRAQVPHQYLSAQVRCF</sequence>
<dbReference type="GO" id="GO:0060213">
    <property type="term" value="P:positive regulation of nuclear-transcribed mRNA poly(A) tail shortening"/>
    <property type="evidence" value="ECO:0007669"/>
    <property type="project" value="TreeGrafter"/>
</dbReference>
<keyword evidence="2" id="KW-0694">RNA-binding</keyword>
<evidence type="ECO:0000256" key="1">
    <source>
        <dbReference type="ARBA" id="ARBA00022845"/>
    </source>
</evidence>
<dbReference type="GO" id="GO:0035195">
    <property type="term" value="P:miRNA-mediated post-transcriptional gene silencing"/>
    <property type="evidence" value="ECO:0007669"/>
    <property type="project" value="TreeGrafter"/>
</dbReference>
<evidence type="ECO:0000259" key="5">
    <source>
        <dbReference type="Pfam" id="PF10427"/>
    </source>
</evidence>
<dbReference type="GO" id="GO:0006417">
    <property type="term" value="P:regulation of translation"/>
    <property type="evidence" value="ECO:0007669"/>
    <property type="project" value="UniProtKB-KW"/>
</dbReference>
<keyword evidence="6" id="KW-1185">Reference proteome</keyword>